<dbReference type="SUPFAM" id="SSF55729">
    <property type="entry name" value="Acyl-CoA N-acyltransferases (Nat)"/>
    <property type="match status" value="1"/>
</dbReference>
<keyword evidence="5" id="KW-1185">Reference proteome</keyword>
<evidence type="ECO:0000313" key="5">
    <source>
        <dbReference type="Proteomes" id="UP000198953"/>
    </source>
</evidence>
<protein>
    <submittedName>
        <fullName evidence="4">L-amino acid N-acyltransferase YncA</fullName>
    </submittedName>
</protein>
<organism evidence="4 5">
    <name type="scientific">Nonomuraea pusilla</name>
    <dbReference type="NCBI Taxonomy" id="46177"/>
    <lineage>
        <taxon>Bacteria</taxon>
        <taxon>Bacillati</taxon>
        <taxon>Actinomycetota</taxon>
        <taxon>Actinomycetes</taxon>
        <taxon>Streptosporangiales</taxon>
        <taxon>Streptosporangiaceae</taxon>
        <taxon>Nonomuraea</taxon>
    </lineage>
</organism>
<dbReference type="InterPro" id="IPR050832">
    <property type="entry name" value="Bact_Acetyltransf"/>
</dbReference>
<dbReference type="GO" id="GO:0016747">
    <property type="term" value="F:acyltransferase activity, transferring groups other than amino-acyl groups"/>
    <property type="evidence" value="ECO:0007669"/>
    <property type="project" value="InterPro"/>
</dbReference>
<name>A0A1H7J0F3_9ACTN</name>
<evidence type="ECO:0000256" key="2">
    <source>
        <dbReference type="ARBA" id="ARBA00023315"/>
    </source>
</evidence>
<dbReference type="PANTHER" id="PTHR43877">
    <property type="entry name" value="AMINOALKYLPHOSPHONATE N-ACETYLTRANSFERASE-RELATED-RELATED"/>
    <property type="match status" value="1"/>
</dbReference>
<accession>A0A1H7J0F3</accession>
<sequence length="187" mass="19667">MPAIERLRPEEFAAHVEGLADVLADAVEGGASLGFVAPFDRVAAAAWWRDQAPAVADGALIVWAARDAGGVAGTVSLALTTKPNGRHRAEVLKLIVHRRARGRGLARALLAAAEGAAREAGASLLLLDTESDSTAERLYVKEGWTRFGVVPGYASTPDGVLRDCSFFYKRLGPRGGAHRSAAVAERA</sequence>
<proteinExistence type="predicted"/>
<evidence type="ECO:0000313" key="4">
    <source>
        <dbReference type="EMBL" id="SEK67430.1"/>
    </source>
</evidence>
<dbReference type="Pfam" id="PF00583">
    <property type="entry name" value="Acetyltransf_1"/>
    <property type="match status" value="1"/>
</dbReference>
<evidence type="ECO:0000259" key="3">
    <source>
        <dbReference type="PROSITE" id="PS51186"/>
    </source>
</evidence>
<dbReference type="RefSeq" id="WP_091098555.1">
    <property type="nucleotide sequence ID" value="NZ_FOBF01000002.1"/>
</dbReference>
<gene>
    <name evidence="4" type="ORF">SAMN05660976_00969</name>
</gene>
<dbReference type="Gene3D" id="3.40.630.30">
    <property type="match status" value="1"/>
</dbReference>
<keyword evidence="2 4" id="KW-0012">Acyltransferase</keyword>
<dbReference type="InterPro" id="IPR016181">
    <property type="entry name" value="Acyl_CoA_acyltransferase"/>
</dbReference>
<dbReference type="PROSITE" id="PS51186">
    <property type="entry name" value="GNAT"/>
    <property type="match status" value="1"/>
</dbReference>
<reference evidence="4 5" key="1">
    <citation type="submission" date="2016-10" db="EMBL/GenBank/DDBJ databases">
        <authorList>
            <person name="de Groot N.N."/>
        </authorList>
    </citation>
    <scope>NUCLEOTIDE SEQUENCE [LARGE SCALE GENOMIC DNA]</scope>
    <source>
        <strain evidence="4 5">DSM 43357</strain>
    </source>
</reference>
<feature type="domain" description="N-acetyltransferase" evidence="3">
    <location>
        <begin position="2"/>
        <end position="173"/>
    </location>
</feature>
<evidence type="ECO:0000256" key="1">
    <source>
        <dbReference type="ARBA" id="ARBA00022679"/>
    </source>
</evidence>
<dbReference type="EMBL" id="FOBF01000002">
    <property type="protein sequence ID" value="SEK67430.1"/>
    <property type="molecule type" value="Genomic_DNA"/>
</dbReference>
<keyword evidence="1 4" id="KW-0808">Transferase</keyword>
<dbReference type="Proteomes" id="UP000198953">
    <property type="component" value="Unassembled WGS sequence"/>
</dbReference>
<dbReference type="STRING" id="46177.SAMN05660976_00969"/>
<dbReference type="InterPro" id="IPR000182">
    <property type="entry name" value="GNAT_dom"/>
</dbReference>
<dbReference type="AlphaFoldDB" id="A0A1H7J0F3"/>
<dbReference type="OrthoDB" id="3389160at2"/>